<dbReference type="PROSITE" id="PS00198">
    <property type="entry name" value="4FE4S_FER_1"/>
    <property type="match status" value="2"/>
</dbReference>
<dbReference type="STRING" id="1550241.MA03_06260"/>
<dbReference type="Pfam" id="PF13237">
    <property type="entry name" value="Fer4_10"/>
    <property type="match status" value="1"/>
</dbReference>
<dbReference type="Gene3D" id="3.40.50.620">
    <property type="entry name" value="HUPs"/>
    <property type="match status" value="1"/>
</dbReference>
<sequence length="618" mass="71016">MASAYKTLERVRAKLYWDLRENFPLAFRTGNLVTTLHLTPPGDAYPVVGTFYRHVFNVIRDYFESSGSSFEGIIPKRKTILANKVQYADLAVEIVIDSQVVGHIIYDIAHSRWRFRPLYSTVYKMIEKETGFFAKTSLPRLSRGFVIKSGDIISANLPKSDEYIALASRDYRYLGVGVLLKNRRIYVLKSWTRTPYGNLEGDPNWSKVVSVHRQYLEEKKEEAVSFIRSIYEKYKLPVVISFSGGKDSLVTLHLVLEALGNEKVTVLFNNTGIEFPETVEYVKKTADFMGLNLIIANAGEAFWRGFSVMGPPARDFRWCCKVTKFAPTARVLKQIFPDGALSFVGQRKFESVLRARSPRVWQNAWLPGIIAASPIHEWTALDVWLYIFMERLPLNPLYYYGLDRLGCWLCPASEMGEFELAKSVRRDLYERWEKELESFALSHSLGRDWLRLGLWRWVKVPKDISRLAESVQEDNARGATVSWHLLDSMVVFKLENPRQVPTLTKLQNLSHTSKELLESIESISFDEKEITVKLTRRDKSIVEQLERVVIRAFYCVECLECANWCPRGAIRLDKERGGILILEDNCIQCGICNAKCPIAEYTLKLKSSKADKQSRSFN</sequence>
<dbReference type="KEGG" id="thf:MA03_06260"/>
<proteinExistence type="predicted"/>
<organism evidence="2 3">
    <name type="scientific">Infirmifilum uzonense</name>
    <dbReference type="NCBI Taxonomy" id="1550241"/>
    <lineage>
        <taxon>Archaea</taxon>
        <taxon>Thermoproteota</taxon>
        <taxon>Thermoprotei</taxon>
        <taxon>Thermofilales</taxon>
        <taxon>Thermofilaceae</taxon>
        <taxon>Infirmifilum</taxon>
    </lineage>
</organism>
<feature type="domain" description="4Fe-4S ferredoxin-type" evidence="1">
    <location>
        <begin position="577"/>
        <end position="606"/>
    </location>
</feature>
<gene>
    <name evidence="2" type="ORF">MA03_06260</name>
</gene>
<dbReference type="Gene3D" id="3.30.70.20">
    <property type="match status" value="1"/>
</dbReference>
<dbReference type="HOGENOM" id="CLU_026622_0_0_2"/>
<dbReference type="InterPro" id="IPR002500">
    <property type="entry name" value="PAPS_reduct_dom"/>
</dbReference>
<dbReference type="PATRIC" id="fig|1550241.5.peg.1300"/>
<dbReference type="Proteomes" id="UP000067434">
    <property type="component" value="Chromosome"/>
</dbReference>
<dbReference type="Pfam" id="PF01507">
    <property type="entry name" value="PAPS_reduct"/>
    <property type="match status" value="1"/>
</dbReference>
<dbReference type="SUPFAM" id="SSF54862">
    <property type="entry name" value="4Fe-4S ferredoxins"/>
    <property type="match status" value="1"/>
</dbReference>
<reference evidence="2 3" key="1">
    <citation type="journal article" date="2015" name="Stand. Genomic Sci.">
        <title>Complete genome sequence of and proposal of Thermofilum uzonense sp. nov. a novel hyperthermophilic crenarchaeon and emended description of the genus Thermofilum.</title>
        <authorList>
            <person name="Toshchakov S.V."/>
            <person name="Korzhenkov A.A."/>
            <person name="Samarov N.I."/>
            <person name="Mazunin I.O."/>
            <person name="Mozhey O.I."/>
            <person name="Shmyr I.S."/>
            <person name="Derbikova K.S."/>
            <person name="Taranov E.A."/>
            <person name="Dominova I.N."/>
            <person name="Bonch-Osmolovskaya E.A."/>
            <person name="Patrushev M.V."/>
            <person name="Podosokorskaya O.A."/>
            <person name="Kublanov I.V."/>
        </authorList>
    </citation>
    <scope>NUCLEOTIDE SEQUENCE [LARGE SCALE GENOMIC DNA]</scope>
    <source>
        <strain evidence="2 3">1807-2</strain>
    </source>
</reference>
<dbReference type="InterPro" id="IPR017900">
    <property type="entry name" value="4Fe4S_Fe_S_CS"/>
</dbReference>
<name>A0A0F7FHZ7_9CREN</name>
<evidence type="ECO:0000259" key="1">
    <source>
        <dbReference type="PROSITE" id="PS51379"/>
    </source>
</evidence>
<evidence type="ECO:0000313" key="3">
    <source>
        <dbReference type="Proteomes" id="UP000067434"/>
    </source>
</evidence>
<dbReference type="CDD" id="cd23947">
    <property type="entry name" value="PAPS_reductase-like_YbdN"/>
    <property type="match status" value="1"/>
</dbReference>
<protein>
    <recommendedName>
        <fullName evidence="1">4Fe-4S ferredoxin-type domain-containing protein</fullName>
    </recommendedName>
</protein>
<dbReference type="InterPro" id="IPR050128">
    <property type="entry name" value="Sulfate_adenylyltrnsfr_sub2"/>
</dbReference>
<dbReference type="RefSeq" id="WP_052884441.1">
    <property type="nucleotide sequence ID" value="NZ_CP009961.1"/>
</dbReference>
<dbReference type="InterPro" id="IPR017896">
    <property type="entry name" value="4Fe4S_Fe-S-bd"/>
</dbReference>
<accession>A0A0F7FHZ7</accession>
<evidence type="ECO:0000313" key="2">
    <source>
        <dbReference type="EMBL" id="AKG38930.1"/>
    </source>
</evidence>
<dbReference type="PROSITE" id="PS51379">
    <property type="entry name" value="4FE4S_FER_2"/>
    <property type="match status" value="2"/>
</dbReference>
<dbReference type="SUPFAM" id="SSF52402">
    <property type="entry name" value="Adenine nucleotide alpha hydrolases-like"/>
    <property type="match status" value="1"/>
</dbReference>
<dbReference type="GeneID" id="25401817"/>
<dbReference type="NCBIfam" id="NF010367">
    <property type="entry name" value="PRK13795.1-2"/>
    <property type="match status" value="1"/>
</dbReference>
<dbReference type="PANTHER" id="PTHR43196">
    <property type="entry name" value="SULFATE ADENYLYLTRANSFERASE SUBUNIT 2"/>
    <property type="match status" value="1"/>
</dbReference>
<feature type="domain" description="4Fe-4S ferredoxin-type" evidence="1">
    <location>
        <begin position="546"/>
        <end position="575"/>
    </location>
</feature>
<dbReference type="AlphaFoldDB" id="A0A0F7FHZ7"/>
<dbReference type="PANTHER" id="PTHR43196:SF2">
    <property type="entry name" value="PHOSPHOADENOSINE PHOSPHOSULFATE REDUCTASE"/>
    <property type="match status" value="1"/>
</dbReference>
<keyword evidence="3" id="KW-1185">Reference proteome</keyword>
<dbReference type="OrthoDB" id="14887at2157"/>
<dbReference type="GO" id="GO:0016491">
    <property type="term" value="F:oxidoreductase activity"/>
    <property type="evidence" value="ECO:0007669"/>
    <property type="project" value="UniProtKB-ARBA"/>
</dbReference>
<dbReference type="EMBL" id="CP009961">
    <property type="protein sequence ID" value="AKG38930.1"/>
    <property type="molecule type" value="Genomic_DNA"/>
</dbReference>
<dbReference type="InterPro" id="IPR014729">
    <property type="entry name" value="Rossmann-like_a/b/a_fold"/>
</dbReference>